<dbReference type="PROSITE" id="PS50024">
    <property type="entry name" value="SEA"/>
    <property type="match status" value="1"/>
</dbReference>
<evidence type="ECO:0000313" key="4">
    <source>
        <dbReference type="Proteomes" id="UP000038040"/>
    </source>
</evidence>
<dbReference type="AlphaFoldDB" id="A0A0N4UAH2"/>
<dbReference type="InterPro" id="IPR000082">
    <property type="entry name" value="SEA_dom"/>
</dbReference>
<dbReference type="STRING" id="318479.A0A0N4UAH2"/>
<evidence type="ECO:0000313" key="3">
    <source>
        <dbReference type="EMBL" id="VDN58058.1"/>
    </source>
</evidence>
<feature type="domain" description="SEA" evidence="2">
    <location>
        <begin position="44"/>
        <end position="157"/>
    </location>
</feature>
<proteinExistence type="predicted"/>
<keyword evidence="1" id="KW-0472">Membrane</keyword>
<feature type="transmembrane region" description="Helical" evidence="1">
    <location>
        <begin position="176"/>
        <end position="199"/>
    </location>
</feature>
<dbReference type="OrthoDB" id="5848610at2759"/>
<dbReference type="Proteomes" id="UP000274756">
    <property type="component" value="Unassembled WGS sequence"/>
</dbReference>
<keyword evidence="1" id="KW-1133">Transmembrane helix</keyword>
<dbReference type="Gene3D" id="3.30.70.960">
    <property type="entry name" value="SEA domain"/>
    <property type="match status" value="1"/>
</dbReference>
<dbReference type="SUPFAM" id="SSF82671">
    <property type="entry name" value="SEA domain"/>
    <property type="match status" value="1"/>
</dbReference>
<dbReference type="Pfam" id="PF01390">
    <property type="entry name" value="SEA"/>
    <property type="match status" value="1"/>
</dbReference>
<gene>
    <name evidence="3" type="ORF">DME_LOCUS8031</name>
</gene>
<protein>
    <submittedName>
        <fullName evidence="6">SEA domain-containing protein</fullName>
    </submittedName>
</protein>
<dbReference type="WBParaSite" id="DME_0000414801-mRNA-1">
    <property type="protein sequence ID" value="DME_0000414801-mRNA-1"/>
    <property type="gene ID" value="DME_0000414801"/>
</dbReference>
<organism evidence="4 6">
    <name type="scientific">Dracunculus medinensis</name>
    <name type="common">Guinea worm</name>
    <dbReference type="NCBI Taxonomy" id="318479"/>
    <lineage>
        <taxon>Eukaryota</taxon>
        <taxon>Metazoa</taxon>
        <taxon>Ecdysozoa</taxon>
        <taxon>Nematoda</taxon>
        <taxon>Chromadorea</taxon>
        <taxon>Rhabditida</taxon>
        <taxon>Spirurina</taxon>
        <taxon>Dracunculoidea</taxon>
        <taxon>Dracunculidae</taxon>
        <taxon>Dracunculus</taxon>
    </lineage>
</organism>
<reference evidence="3 5" key="2">
    <citation type="submission" date="2018-11" db="EMBL/GenBank/DDBJ databases">
        <authorList>
            <consortium name="Pathogen Informatics"/>
        </authorList>
    </citation>
    <scope>NUCLEOTIDE SEQUENCE [LARGE SCALE GENOMIC DNA]</scope>
</reference>
<dbReference type="Proteomes" id="UP000038040">
    <property type="component" value="Unplaced"/>
</dbReference>
<evidence type="ECO:0000256" key="1">
    <source>
        <dbReference type="SAM" id="Phobius"/>
    </source>
</evidence>
<dbReference type="EMBL" id="UYYG01001165">
    <property type="protein sequence ID" value="VDN58058.1"/>
    <property type="molecule type" value="Genomic_DNA"/>
</dbReference>
<evidence type="ECO:0000259" key="2">
    <source>
        <dbReference type="PROSITE" id="PS50024"/>
    </source>
</evidence>
<keyword evidence="1" id="KW-0812">Transmembrane</keyword>
<reference evidence="6" key="1">
    <citation type="submission" date="2017-02" db="UniProtKB">
        <authorList>
            <consortium name="WormBaseParasite"/>
        </authorList>
    </citation>
    <scope>IDENTIFICATION</scope>
</reference>
<evidence type="ECO:0000313" key="6">
    <source>
        <dbReference type="WBParaSite" id="DME_0000414801-mRNA-1"/>
    </source>
</evidence>
<sequence>MTKVPIVEPEPEPQPKSTLSNPYLKRNFSFENRIADLSNNFEGNTYETPFSFRITSIEYIRDFNEPRSGKFRKLRDQLLPDLDEIFGAIFTSIYQKVIIERFSKGSVIVDGFVYTTTELKFFEQLATEFEQHITAKGSRIGENDVDPRSISLNGFVSKNYIERIQEGYTSSSSSKYIIGGSIAIGILAVLIVAFAVIAMNNRHSNGSLKLKEGSVMAELGQQAWSNGTSPVNLLVIT</sequence>
<evidence type="ECO:0000313" key="5">
    <source>
        <dbReference type="Proteomes" id="UP000274756"/>
    </source>
</evidence>
<keyword evidence="5" id="KW-1185">Reference proteome</keyword>
<dbReference type="InterPro" id="IPR036364">
    <property type="entry name" value="SEA_dom_sf"/>
</dbReference>
<name>A0A0N4UAH2_DRAME</name>
<accession>A0A0N4UAH2</accession>